<proteinExistence type="predicted"/>
<dbReference type="Proteomes" id="UP000807769">
    <property type="component" value="Unassembled WGS sequence"/>
</dbReference>
<protein>
    <recommendedName>
        <fullName evidence="4">Secreted protein</fullName>
    </recommendedName>
</protein>
<evidence type="ECO:0000256" key="1">
    <source>
        <dbReference type="SAM" id="SignalP"/>
    </source>
</evidence>
<feature type="chain" id="PRO_5040312115" description="Secreted protein" evidence="1">
    <location>
        <begin position="17"/>
        <end position="84"/>
    </location>
</feature>
<evidence type="ECO:0008006" key="4">
    <source>
        <dbReference type="Google" id="ProtNLM"/>
    </source>
</evidence>
<feature type="signal peptide" evidence="1">
    <location>
        <begin position="1"/>
        <end position="16"/>
    </location>
</feature>
<dbReference type="EMBL" id="JABBWG010000015">
    <property type="protein sequence ID" value="KAG1816732.1"/>
    <property type="molecule type" value="Genomic_DNA"/>
</dbReference>
<reference evidence="2" key="1">
    <citation type="journal article" date="2020" name="New Phytol.">
        <title>Comparative genomics reveals dynamic genome evolution in host specialist ectomycorrhizal fungi.</title>
        <authorList>
            <person name="Lofgren L.A."/>
            <person name="Nguyen N.H."/>
            <person name="Vilgalys R."/>
            <person name="Ruytinx J."/>
            <person name="Liao H.L."/>
            <person name="Branco S."/>
            <person name="Kuo A."/>
            <person name="LaButti K."/>
            <person name="Lipzen A."/>
            <person name="Andreopoulos W."/>
            <person name="Pangilinan J."/>
            <person name="Riley R."/>
            <person name="Hundley H."/>
            <person name="Na H."/>
            <person name="Barry K."/>
            <person name="Grigoriev I.V."/>
            <person name="Stajich J.E."/>
            <person name="Kennedy P.G."/>
        </authorList>
    </citation>
    <scope>NUCLEOTIDE SEQUENCE</scope>
    <source>
        <strain evidence="2">MN1</strain>
    </source>
</reference>
<organism evidence="2 3">
    <name type="scientific">Suillus subaureus</name>
    <dbReference type="NCBI Taxonomy" id="48587"/>
    <lineage>
        <taxon>Eukaryota</taxon>
        <taxon>Fungi</taxon>
        <taxon>Dikarya</taxon>
        <taxon>Basidiomycota</taxon>
        <taxon>Agaricomycotina</taxon>
        <taxon>Agaricomycetes</taxon>
        <taxon>Agaricomycetidae</taxon>
        <taxon>Boletales</taxon>
        <taxon>Suillineae</taxon>
        <taxon>Suillaceae</taxon>
        <taxon>Suillus</taxon>
    </lineage>
</organism>
<keyword evidence="1" id="KW-0732">Signal</keyword>
<dbReference type="RefSeq" id="XP_041193292.1">
    <property type="nucleotide sequence ID" value="XM_041335576.1"/>
</dbReference>
<accession>A0A9P7EC15</accession>
<name>A0A9P7EC15_9AGAM</name>
<evidence type="ECO:0000313" key="2">
    <source>
        <dbReference type="EMBL" id="KAG1816732.1"/>
    </source>
</evidence>
<comment type="caution">
    <text evidence="2">The sequence shown here is derived from an EMBL/GenBank/DDBJ whole genome shotgun (WGS) entry which is preliminary data.</text>
</comment>
<sequence>MIVCFVLSCCVAACYEYWKVETRWRLVSFSRDSSSVRKESMVKKNENVKNVQALPMCKGPRPLATECPIHLVCVVYQILGFESS</sequence>
<gene>
    <name evidence="2" type="ORF">BJ212DRAFT_1352892</name>
</gene>
<keyword evidence="3" id="KW-1185">Reference proteome</keyword>
<evidence type="ECO:0000313" key="3">
    <source>
        <dbReference type="Proteomes" id="UP000807769"/>
    </source>
</evidence>
<dbReference type="GeneID" id="64629593"/>
<dbReference type="AlphaFoldDB" id="A0A9P7EC15"/>